<sequence>MLKNLNGSIKVSGTLGDVGSIRISGTDVITSSRHIQNIGNISCSGTMNAFAGYQVNSGAFVDASRNISAATLLTSGDITCSGSLKGFLAYGNQANITTVGSLTEIGINSTPANEYSITGSGTD</sequence>
<comment type="caution">
    <text evidence="1">The sequence shown here is derived from an EMBL/GenBank/DDBJ whole genome shotgun (WGS) entry which is preliminary data.</text>
</comment>
<keyword evidence="2" id="KW-1185">Reference proteome</keyword>
<dbReference type="EMBL" id="BSXW01000466">
    <property type="protein sequence ID" value="GMF23206.1"/>
    <property type="molecule type" value="Genomic_DNA"/>
</dbReference>
<dbReference type="Proteomes" id="UP001165083">
    <property type="component" value="Unassembled WGS sequence"/>
</dbReference>
<dbReference type="AlphaFoldDB" id="A0A9W6U168"/>
<organism evidence="1 2">
    <name type="scientific">Phytophthora lilii</name>
    <dbReference type="NCBI Taxonomy" id="2077276"/>
    <lineage>
        <taxon>Eukaryota</taxon>
        <taxon>Sar</taxon>
        <taxon>Stramenopiles</taxon>
        <taxon>Oomycota</taxon>
        <taxon>Peronosporomycetes</taxon>
        <taxon>Peronosporales</taxon>
        <taxon>Peronosporaceae</taxon>
        <taxon>Phytophthora</taxon>
    </lineage>
</organism>
<evidence type="ECO:0000313" key="2">
    <source>
        <dbReference type="Proteomes" id="UP001165083"/>
    </source>
</evidence>
<gene>
    <name evidence="1" type="ORF">Plil01_000934000</name>
</gene>
<reference evidence="1" key="1">
    <citation type="submission" date="2023-04" db="EMBL/GenBank/DDBJ databases">
        <title>Phytophthora lilii NBRC 32176.</title>
        <authorList>
            <person name="Ichikawa N."/>
            <person name="Sato H."/>
            <person name="Tonouchi N."/>
        </authorList>
    </citation>
    <scope>NUCLEOTIDE SEQUENCE</scope>
    <source>
        <strain evidence="1">NBRC 32176</strain>
    </source>
</reference>
<evidence type="ECO:0000313" key="1">
    <source>
        <dbReference type="EMBL" id="GMF23206.1"/>
    </source>
</evidence>
<accession>A0A9W6U168</accession>
<name>A0A9W6U168_9STRA</name>
<proteinExistence type="predicted"/>
<protein>
    <submittedName>
        <fullName evidence="1">Unnamed protein product</fullName>
    </submittedName>
</protein>